<evidence type="ECO:0000256" key="2">
    <source>
        <dbReference type="ARBA" id="ARBA00022692"/>
    </source>
</evidence>
<feature type="transmembrane region" description="Helical" evidence="5">
    <location>
        <begin position="125"/>
        <end position="149"/>
    </location>
</feature>
<feature type="transmembrane region" description="Helical" evidence="5">
    <location>
        <begin position="333"/>
        <end position="354"/>
    </location>
</feature>
<organism evidence="7">
    <name type="scientific">Candidatus Caldatribacterium californiense</name>
    <dbReference type="NCBI Taxonomy" id="1454726"/>
    <lineage>
        <taxon>Bacteria</taxon>
        <taxon>Pseudomonadati</taxon>
        <taxon>Atribacterota</taxon>
        <taxon>Atribacteria</taxon>
        <taxon>Atribacterales</taxon>
        <taxon>Candidatus Caldatribacteriaceae</taxon>
        <taxon>Candidatus Caldatribacterium</taxon>
    </lineage>
</organism>
<dbReference type="PROSITE" id="PS50928">
    <property type="entry name" value="ABC_TM1"/>
    <property type="match status" value="2"/>
</dbReference>
<accession>A0A7V4DEF1</accession>
<evidence type="ECO:0000256" key="3">
    <source>
        <dbReference type="ARBA" id="ARBA00022989"/>
    </source>
</evidence>
<feature type="transmembrane region" description="Helical" evidence="5">
    <location>
        <begin position="466"/>
        <end position="485"/>
    </location>
</feature>
<evidence type="ECO:0000259" key="6">
    <source>
        <dbReference type="PROSITE" id="PS50928"/>
    </source>
</evidence>
<reference evidence="7" key="1">
    <citation type="journal article" date="2020" name="mSystems">
        <title>Genome- and Community-Level Interaction Insights into Carbon Utilization and Element Cycling Functions of Hydrothermarchaeota in Hydrothermal Sediment.</title>
        <authorList>
            <person name="Zhou Z."/>
            <person name="Liu Y."/>
            <person name="Xu W."/>
            <person name="Pan J."/>
            <person name="Luo Z.H."/>
            <person name="Li M."/>
        </authorList>
    </citation>
    <scope>NUCLEOTIDE SEQUENCE [LARGE SCALE GENOMIC DNA]</scope>
    <source>
        <strain evidence="7">SpSt-747</strain>
    </source>
</reference>
<feature type="domain" description="ABC transmembrane type-1" evidence="6">
    <location>
        <begin position="7"/>
        <end position="202"/>
    </location>
</feature>
<comment type="similarity">
    <text evidence="5">Belongs to the binding-protein-dependent transport system permease family.</text>
</comment>
<evidence type="ECO:0000256" key="4">
    <source>
        <dbReference type="ARBA" id="ARBA00023136"/>
    </source>
</evidence>
<dbReference type="PANTHER" id="PTHR42744:SF1">
    <property type="entry name" value="BINDING-PROTEIN-DEPENDENT TRANSPORT SYSTEMS INNER MEMBRANE COMPONENT"/>
    <property type="match status" value="1"/>
</dbReference>
<feature type="transmembrane region" description="Helical" evidence="5">
    <location>
        <begin position="303"/>
        <end position="321"/>
    </location>
</feature>
<feature type="transmembrane region" description="Helical" evidence="5">
    <location>
        <begin position="405"/>
        <end position="427"/>
    </location>
</feature>
<dbReference type="InterPro" id="IPR000515">
    <property type="entry name" value="MetI-like"/>
</dbReference>
<feature type="transmembrane region" description="Helical" evidence="5">
    <location>
        <begin position="74"/>
        <end position="97"/>
    </location>
</feature>
<evidence type="ECO:0000256" key="1">
    <source>
        <dbReference type="ARBA" id="ARBA00004651"/>
    </source>
</evidence>
<gene>
    <name evidence="7" type="ORF">ENV30_05035</name>
</gene>
<keyword evidence="3 5" id="KW-1133">Transmembrane helix</keyword>
<dbReference type="SUPFAM" id="SSF161098">
    <property type="entry name" value="MetI-like"/>
    <property type="match status" value="2"/>
</dbReference>
<feature type="transmembrane region" description="Helical" evidence="5">
    <location>
        <begin position="360"/>
        <end position="379"/>
    </location>
</feature>
<comment type="caution">
    <text evidence="7">The sequence shown here is derived from an EMBL/GenBank/DDBJ whole genome shotgun (WGS) entry which is preliminary data.</text>
</comment>
<dbReference type="EMBL" id="DTFV01000072">
    <property type="protein sequence ID" value="HGI30657.1"/>
    <property type="molecule type" value="Genomic_DNA"/>
</dbReference>
<keyword evidence="4 5" id="KW-0472">Membrane</keyword>
<keyword evidence="5" id="KW-0813">Transport</keyword>
<feature type="transmembrane region" description="Helical" evidence="5">
    <location>
        <begin position="45"/>
        <end position="68"/>
    </location>
</feature>
<dbReference type="GO" id="GO:0005886">
    <property type="term" value="C:plasma membrane"/>
    <property type="evidence" value="ECO:0007669"/>
    <property type="project" value="UniProtKB-SubCell"/>
</dbReference>
<dbReference type="GO" id="GO:0055085">
    <property type="term" value="P:transmembrane transport"/>
    <property type="evidence" value="ECO:0007669"/>
    <property type="project" value="InterPro"/>
</dbReference>
<feature type="transmembrane region" description="Helical" evidence="5">
    <location>
        <begin position="12"/>
        <end position="33"/>
    </location>
</feature>
<feature type="transmembrane region" description="Helical" evidence="5">
    <location>
        <begin position="261"/>
        <end position="283"/>
    </location>
</feature>
<evidence type="ECO:0000313" key="7">
    <source>
        <dbReference type="EMBL" id="HGI30657.1"/>
    </source>
</evidence>
<dbReference type="InterPro" id="IPR035906">
    <property type="entry name" value="MetI-like_sf"/>
</dbReference>
<evidence type="ECO:0000256" key="5">
    <source>
        <dbReference type="RuleBase" id="RU363032"/>
    </source>
</evidence>
<feature type="domain" description="ABC transmembrane type-1" evidence="6">
    <location>
        <begin position="294"/>
        <end position="484"/>
    </location>
</feature>
<dbReference type="Gene3D" id="1.10.3720.10">
    <property type="entry name" value="MetI-like"/>
    <property type="match status" value="2"/>
</dbReference>
<sequence>MGLLSAALWSTFRVFVAYIFSLLFGIAYGILAATSPQRERLMVPLLDVLQSVPILGFFPIAVSVLVFLFQGQRIGLELAAIFLIFTSQVWNIAFGVYETVKTFPQDILEMARSFGMSSAFVVKRLYLPALVPTVLYNSGVSIAVGWYFLMASEIITLGNVEVRLPGLGTAMMRYVASGNLPGMLGTIGTIVLVNFCTQWFLFRPLLEWSNLFQFGAVGSAPEEPGLVTFLRDRIRWNWFSRSFDAVLLLGERIREKRKLLVALRFLLLGLFLGALAYFLFWLLQPPYTPRLVEIPASLVLTTLRVVVAVVLSIALSFPFAVRAAESGGGVRNLYTLAATMGSVPAVIFYPLIVRGVGQEYMGFAAILLLLTGSFWYTLFNMLKGALMVPSTIVEMARGFGIRGFLYYRTILIPAMFPSLITGAITAWGGAWNASMVAEEVNFGKEVFSLRGIGSLLLSATASPRELLWVVLAMTLWIVAINILFWKRWYGWAAAKYALSE</sequence>
<dbReference type="AlphaFoldDB" id="A0A7V4DEF1"/>
<name>A0A7V4DEF1_9BACT</name>
<dbReference type="Pfam" id="PF00528">
    <property type="entry name" value="BPD_transp_1"/>
    <property type="match status" value="2"/>
</dbReference>
<comment type="subcellular location">
    <subcellularLocation>
        <location evidence="1 5">Cell membrane</location>
        <topology evidence="1 5">Multi-pass membrane protein</topology>
    </subcellularLocation>
</comment>
<proteinExistence type="inferred from homology"/>
<protein>
    <submittedName>
        <fullName evidence="7">ABC transporter permease subunit</fullName>
    </submittedName>
</protein>
<dbReference type="CDD" id="cd06261">
    <property type="entry name" value="TM_PBP2"/>
    <property type="match status" value="2"/>
</dbReference>
<keyword evidence="2 5" id="KW-0812">Transmembrane</keyword>
<feature type="transmembrane region" description="Helical" evidence="5">
    <location>
        <begin position="180"/>
        <end position="202"/>
    </location>
</feature>
<dbReference type="PANTHER" id="PTHR42744">
    <property type="entry name" value="BINDING-PROTEIN-DEPENDENT TRANSPORT SYSTEMS INNER MEMBRANE COMPONENT"/>
    <property type="match status" value="1"/>
</dbReference>